<accession>A0AAW0ATY9</accession>
<feature type="region of interest" description="Disordered" evidence="1">
    <location>
        <begin position="13"/>
        <end position="182"/>
    </location>
</feature>
<gene>
    <name evidence="2" type="ORF">R3P38DRAFT_2786361</name>
</gene>
<name>A0AAW0ATY9_9AGAR</name>
<keyword evidence="3" id="KW-1185">Reference proteome</keyword>
<feature type="region of interest" description="Disordered" evidence="1">
    <location>
        <begin position="196"/>
        <end position="241"/>
    </location>
</feature>
<evidence type="ECO:0000313" key="2">
    <source>
        <dbReference type="EMBL" id="KAK7015960.1"/>
    </source>
</evidence>
<feature type="compositionally biased region" description="Polar residues" evidence="1">
    <location>
        <begin position="148"/>
        <end position="162"/>
    </location>
</feature>
<reference evidence="2 3" key="1">
    <citation type="journal article" date="2024" name="J Genomics">
        <title>Draft genome sequencing and assembly of Favolaschia claudopus CIRM-BRFM 2984 isolated from oak limbs.</title>
        <authorList>
            <person name="Navarro D."/>
            <person name="Drula E."/>
            <person name="Chaduli D."/>
            <person name="Cazenave R."/>
            <person name="Ahrendt S."/>
            <person name="Wang J."/>
            <person name="Lipzen A."/>
            <person name="Daum C."/>
            <person name="Barry K."/>
            <person name="Grigoriev I.V."/>
            <person name="Favel A."/>
            <person name="Rosso M.N."/>
            <person name="Martin F."/>
        </authorList>
    </citation>
    <scope>NUCLEOTIDE SEQUENCE [LARGE SCALE GENOMIC DNA]</scope>
    <source>
        <strain evidence="2 3">CIRM-BRFM 2984</strain>
    </source>
</reference>
<dbReference type="Proteomes" id="UP001362999">
    <property type="component" value="Unassembled WGS sequence"/>
</dbReference>
<sequence>MSWHIGFIGFTRSHGTPVFDASNPNPTIDRAASTRRHSQKNPEESRAPPGSKSASSSTKLSQPAAPGTSAAKGSSSKAPGALVIKDSRSLAVTPSPTSSQVNSPTTAYAARSVLAPQPRPPAFGSSEPRLPSHMRNAGQRGPAPVNLNVDSESPTSFENISTPADDEAANPSLGAEAAPPHRPSHLHLLSAVVRTANSDGGGSRSAHSRSSVDHSNRSSTRSSAAASCTPQRSPLLKGTGPNESITVALARKSPASQKNEQEYPRLLQGPGVSIDVYDEPLYASVHRYHGGWDPNDGTEDPLAVFGAEGGELPGIDPGRTLALRDGVLPNTIASVLKIDAAAVGLRSMEEADTSKKIYSLGLDELGQMAHAALAVQQILEALTIFLDKDPQSSFLLDPGFGFLKLAERSEQAAEVRLALSTLQRRLFGANTHIMQYFNGIRETITGDASSEKFSIDSTVTEVRQEFGTQHPSKELRRLMLRPEYYTDAGRIDTEARTAMLLELQEVPRKNYYHARGVRGDIPTMKEKGKEKEGSSAVPTAAVPVPNTPGVFGVRFEKPSTPPPKISAVTSLPGHGAIRNTADPSPYERLFVSGGPLSSRVDSAPAGAAPSSLPVPAAFPAYSFCCFRAGCSTARGRPRRKSSAAWGGF</sequence>
<feature type="compositionally biased region" description="Basic and acidic residues" evidence="1">
    <location>
        <begin position="524"/>
        <end position="533"/>
    </location>
</feature>
<organism evidence="2 3">
    <name type="scientific">Favolaschia claudopus</name>
    <dbReference type="NCBI Taxonomy" id="2862362"/>
    <lineage>
        <taxon>Eukaryota</taxon>
        <taxon>Fungi</taxon>
        <taxon>Dikarya</taxon>
        <taxon>Basidiomycota</taxon>
        <taxon>Agaricomycotina</taxon>
        <taxon>Agaricomycetes</taxon>
        <taxon>Agaricomycetidae</taxon>
        <taxon>Agaricales</taxon>
        <taxon>Marasmiineae</taxon>
        <taxon>Mycenaceae</taxon>
        <taxon>Favolaschia</taxon>
    </lineage>
</organism>
<feature type="compositionally biased region" description="Low complexity" evidence="1">
    <location>
        <begin position="534"/>
        <end position="543"/>
    </location>
</feature>
<evidence type="ECO:0000256" key="1">
    <source>
        <dbReference type="SAM" id="MobiDB-lite"/>
    </source>
</evidence>
<feature type="compositionally biased region" description="Low complexity" evidence="1">
    <location>
        <begin position="217"/>
        <end position="227"/>
    </location>
</feature>
<feature type="region of interest" description="Disordered" evidence="1">
    <location>
        <begin position="524"/>
        <end position="543"/>
    </location>
</feature>
<dbReference type="EMBL" id="JAWWNJ010000052">
    <property type="protein sequence ID" value="KAK7015960.1"/>
    <property type="molecule type" value="Genomic_DNA"/>
</dbReference>
<comment type="caution">
    <text evidence="2">The sequence shown here is derived from an EMBL/GenBank/DDBJ whole genome shotgun (WGS) entry which is preliminary data.</text>
</comment>
<protein>
    <submittedName>
        <fullName evidence="2">Uncharacterized protein</fullName>
    </submittedName>
</protein>
<evidence type="ECO:0000313" key="3">
    <source>
        <dbReference type="Proteomes" id="UP001362999"/>
    </source>
</evidence>
<feature type="compositionally biased region" description="Low complexity" evidence="1">
    <location>
        <begin position="47"/>
        <end position="81"/>
    </location>
</feature>
<feature type="compositionally biased region" description="Polar residues" evidence="1">
    <location>
        <begin position="90"/>
        <end position="106"/>
    </location>
</feature>
<proteinExistence type="predicted"/>
<dbReference type="AlphaFoldDB" id="A0AAW0ATY9"/>